<feature type="domain" description="Putative mannosyltransferase YkcA/B-like C-terminal" evidence="11">
    <location>
        <begin position="542"/>
        <end position="642"/>
    </location>
</feature>
<proteinExistence type="predicted"/>
<evidence type="ECO:0000256" key="9">
    <source>
        <dbReference type="SAM" id="Phobius"/>
    </source>
</evidence>
<dbReference type="EMBL" id="CDGJ01000078">
    <property type="protein sequence ID" value="CEJ08176.1"/>
    <property type="molecule type" value="Genomic_DNA"/>
</dbReference>
<dbReference type="PANTHER" id="PTHR33908:SF3">
    <property type="entry name" value="UNDECAPRENYL PHOSPHATE-ALPHA-4-AMINO-4-DEOXY-L-ARABINOSE ARABINOSYL TRANSFERASE"/>
    <property type="match status" value="1"/>
</dbReference>
<dbReference type="EMBL" id="LR746496">
    <property type="protein sequence ID" value="CAA7601980.1"/>
    <property type="molecule type" value="Genomic_DNA"/>
</dbReference>
<evidence type="ECO:0000256" key="5">
    <source>
        <dbReference type="ARBA" id="ARBA00022692"/>
    </source>
</evidence>
<feature type="transmembrane region" description="Helical" evidence="9">
    <location>
        <begin position="482"/>
        <end position="501"/>
    </location>
</feature>
<feature type="transmembrane region" description="Helical" evidence="9">
    <location>
        <begin position="449"/>
        <end position="470"/>
    </location>
</feature>
<feature type="transmembrane region" description="Helical" evidence="9">
    <location>
        <begin position="362"/>
        <end position="383"/>
    </location>
</feature>
<gene>
    <name evidence="12" type="ORF">DEACI_2651</name>
</gene>
<evidence type="ECO:0000256" key="6">
    <source>
        <dbReference type="ARBA" id="ARBA00022989"/>
    </source>
</evidence>
<organism evidence="12">
    <name type="scientific">Acididesulfobacillus acetoxydans</name>
    <dbReference type="NCBI Taxonomy" id="1561005"/>
    <lineage>
        <taxon>Bacteria</taxon>
        <taxon>Bacillati</taxon>
        <taxon>Bacillota</taxon>
        <taxon>Clostridia</taxon>
        <taxon>Eubacteriales</taxon>
        <taxon>Peptococcaceae</taxon>
        <taxon>Acididesulfobacillus</taxon>
    </lineage>
</organism>
<evidence type="ECO:0000256" key="2">
    <source>
        <dbReference type="ARBA" id="ARBA00022475"/>
    </source>
</evidence>
<dbReference type="Pfam" id="PF13231">
    <property type="entry name" value="PMT_2"/>
    <property type="match status" value="1"/>
</dbReference>
<dbReference type="Proteomes" id="UP001071230">
    <property type="component" value="Unassembled WGS sequence"/>
</dbReference>
<feature type="region of interest" description="Disordered" evidence="8">
    <location>
        <begin position="647"/>
        <end position="670"/>
    </location>
</feature>
<keyword evidence="6 9" id="KW-1133">Transmembrane helix</keyword>
<evidence type="ECO:0000313" key="14">
    <source>
        <dbReference type="Proteomes" id="UP001071230"/>
    </source>
</evidence>
<keyword evidence="5 9" id="KW-0812">Transmembrane</keyword>
<evidence type="ECO:0000256" key="7">
    <source>
        <dbReference type="ARBA" id="ARBA00023136"/>
    </source>
</evidence>
<feature type="transmembrane region" description="Helical" evidence="9">
    <location>
        <begin position="165"/>
        <end position="198"/>
    </location>
</feature>
<keyword evidence="2" id="KW-1003">Cell membrane</keyword>
<evidence type="ECO:0000256" key="1">
    <source>
        <dbReference type="ARBA" id="ARBA00004651"/>
    </source>
</evidence>
<dbReference type="GO" id="GO:0010041">
    <property type="term" value="P:response to iron(III) ion"/>
    <property type="evidence" value="ECO:0007669"/>
    <property type="project" value="TreeGrafter"/>
</dbReference>
<keyword evidence="4" id="KW-0808">Transferase</keyword>
<feature type="transmembrane region" description="Helical" evidence="9">
    <location>
        <begin position="423"/>
        <end position="443"/>
    </location>
</feature>
<evidence type="ECO:0000313" key="12">
    <source>
        <dbReference type="EMBL" id="CAA7601980.1"/>
    </source>
</evidence>
<dbReference type="Pfam" id="PF24878">
    <property type="entry name" value="YkcB_C"/>
    <property type="match status" value="1"/>
</dbReference>
<dbReference type="AlphaFoldDB" id="A0A8S0X5W2"/>
<dbReference type="PANTHER" id="PTHR33908">
    <property type="entry name" value="MANNOSYLTRANSFERASE YKCB-RELATED"/>
    <property type="match status" value="1"/>
</dbReference>
<name>A0A8S0X5W2_9FIRM</name>
<evidence type="ECO:0000259" key="11">
    <source>
        <dbReference type="Pfam" id="PF24878"/>
    </source>
</evidence>
<comment type="subcellular location">
    <subcellularLocation>
        <location evidence="1">Cell membrane</location>
        <topology evidence="1">Multi-pass membrane protein</topology>
    </subcellularLocation>
</comment>
<evidence type="ECO:0000313" key="13">
    <source>
        <dbReference type="EMBL" id="CEJ08176.1"/>
    </source>
</evidence>
<sequence length="683" mass="73209">METIRRTWHKIILFFILVITGFLSYYGVGKEGYGNTYYAAAVKSMLMSWHNFFFLSFDPGGYVTIDKPPIAFWLQAASAKLFGFQGWSLILPEALATVVSVALIYHLVQRVFGKSCGLVAAAVLAVTPILVAVSRTNEPDPTLVMVVLFAAWALILAAERSSLKYLVLALGLVGIGFNVKMAEAFLVVPAFYGVYWLYARVKPGRRLGHLALATAVLVVVSLSWVTVVDMTPASMRPYVGSSQTNSELELAVGYNGIQRVLPRHGFTGLKADFSPRLADQWERELADREAGFHVPDGKGVRPSGARGHGGFGMGGGSSGILRLLDNQMAGQISWLLPLAFLGILGAYLRSRRRGADPDESRTVRLALGFWGLWVLPMVVYFSIASLAHLYYMSMLAPGIAALAAIGFREMYLLYRDESGWKAFFLPVALAATAALQVFILSGYSTWSAWLTPVAAGVSGLCALALVIGKVRSRTEPARGTRFIAAAALSALLVAPAVWSLTPMMYGTNASSPTAGPELAENGANGRGFGGFGFGGDINTSKLINFLLRHNGNATYLVAVPNAMTAAPIILQTGKAVMAVGGFMGRDPILTVARLQQMVAAGELRYFMVTGLPGGNAGKGPNPAARLGWMGSQTAVTQWVEDHGTLVPQQEWDSNASAEGSDGSPWTGRMPDLQLYDLSRAAAS</sequence>
<feature type="transmembrane region" description="Helical" evidence="9">
    <location>
        <begin position="111"/>
        <end position="131"/>
    </location>
</feature>
<dbReference type="RefSeq" id="WP_240985429.1">
    <property type="nucleotide sequence ID" value="NZ_CDGJ01000078.1"/>
</dbReference>
<dbReference type="InterPro" id="IPR050297">
    <property type="entry name" value="LipidA_mod_glycosyltrf_83"/>
</dbReference>
<dbReference type="KEGG" id="aacx:DEACI_2651"/>
<feature type="transmembrane region" description="Helical" evidence="9">
    <location>
        <begin position="86"/>
        <end position="105"/>
    </location>
</feature>
<feature type="compositionally biased region" description="Polar residues" evidence="8">
    <location>
        <begin position="647"/>
        <end position="657"/>
    </location>
</feature>
<feature type="transmembrane region" description="Helical" evidence="9">
    <location>
        <begin position="143"/>
        <end position="159"/>
    </location>
</feature>
<dbReference type="GO" id="GO:0016763">
    <property type="term" value="F:pentosyltransferase activity"/>
    <property type="evidence" value="ECO:0007669"/>
    <property type="project" value="TreeGrafter"/>
</dbReference>
<evidence type="ECO:0000256" key="4">
    <source>
        <dbReference type="ARBA" id="ARBA00022679"/>
    </source>
</evidence>
<protein>
    <submittedName>
        <fullName evidence="12">Dolichyl-phosphate-mannose-protein mannosyltransferase</fullName>
    </submittedName>
    <submittedName>
        <fullName evidence="13">Predicted glycosyltransferase</fullName>
    </submittedName>
</protein>
<reference evidence="13" key="1">
    <citation type="submission" date="2014-11" db="EMBL/GenBank/DDBJ databases">
        <authorList>
            <person name="Hornung B.V."/>
        </authorList>
    </citation>
    <scope>NUCLEOTIDE SEQUENCE</scope>
    <source>
        <strain evidence="13">INE</strain>
    </source>
</reference>
<evidence type="ECO:0000256" key="8">
    <source>
        <dbReference type="SAM" id="MobiDB-lite"/>
    </source>
</evidence>
<keyword evidence="14" id="KW-1185">Reference proteome</keyword>
<accession>A0A8S0X5W2</accession>
<dbReference type="InterPro" id="IPR038731">
    <property type="entry name" value="RgtA/B/C-like"/>
</dbReference>
<dbReference type="GO" id="GO:0005886">
    <property type="term" value="C:plasma membrane"/>
    <property type="evidence" value="ECO:0007669"/>
    <property type="project" value="UniProtKB-SubCell"/>
</dbReference>
<keyword evidence="3 12" id="KW-0328">Glycosyltransferase</keyword>
<keyword evidence="7 9" id="KW-0472">Membrane</keyword>
<dbReference type="InterPro" id="IPR056785">
    <property type="entry name" value="YkcA/B-like_C"/>
</dbReference>
<evidence type="ECO:0000259" key="10">
    <source>
        <dbReference type="Pfam" id="PF13231"/>
    </source>
</evidence>
<feature type="transmembrane region" description="Helical" evidence="9">
    <location>
        <begin position="12"/>
        <end position="28"/>
    </location>
</feature>
<feature type="transmembrane region" description="Helical" evidence="9">
    <location>
        <begin position="210"/>
        <end position="228"/>
    </location>
</feature>
<feature type="transmembrane region" description="Helical" evidence="9">
    <location>
        <begin position="332"/>
        <end position="350"/>
    </location>
</feature>
<dbReference type="GO" id="GO:0009103">
    <property type="term" value="P:lipopolysaccharide biosynthetic process"/>
    <property type="evidence" value="ECO:0007669"/>
    <property type="project" value="UniProtKB-ARBA"/>
</dbReference>
<dbReference type="Proteomes" id="UP000836597">
    <property type="component" value="Chromosome"/>
</dbReference>
<reference evidence="12" key="2">
    <citation type="submission" date="2020-01" db="EMBL/GenBank/DDBJ databases">
        <authorList>
            <person name="Hornung B."/>
        </authorList>
    </citation>
    <scope>NUCLEOTIDE SEQUENCE</scope>
    <source>
        <strain evidence="12">PacBioINE</strain>
    </source>
</reference>
<feature type="domain" description="Glycosyltransferase RgtA/B/C/D-like" evidence="10">
    <location>
        <begin position="66"/>
        <end position="224"/>
    </location>
</feature>
<evidence type="ECO:0000256" key="3">
    <source>
        <dbReference type="ARBA" id="ARBA00022676"/>
    </source>
</evidence>